<keyword evidence="3" id="KW-1185">Reference proteome</keyword>
<dbReference type="InParanoid" id="A9AW66"/>
<accession>A9AW66</accession>
<sequence>MQSYDVLVVGAGAAGVGIGCALQELTLTPNQWLIIDRTAVGSSFRHWPCEMRLITPSFPGNDFGVIDLNAVTPHTSPALSLAAEHPSGPDYARYLCSLAEHFELPIRTDVSVTAVEPADDGFIVRTTSEPLHARLVIWAAGEFQYPRTTGFCGAEQCLLASTVSSWNHIMGTDPIIIGGYESGMDAAIHLARRGMAVRVIDAGTPWDTIDTDPSRTLSPYTQERLRALPNGALTLIGETRVERVVTVAEGYYVFTNHHPVPLFSAMAPILATGFAGSLSSPAIAPLFARRDDGYVVLTTEDESTITPGLFVVGPNVRHDDLIFCFIYKFRQRFAVVARAIGQRLGLPTDGLDWYRERGMFLDDLSCCDTTCAC</sequence>
<organism evidence="2 3">
    <name type="scientific">Herpetosiphon aurantiacus (strain ATCC 23779 / DSM 785 / 114-95)</name>
    <dbReference type="NCBI Taxonomy" id="316274"/>
    <lineage>
        <taxon>Bacteria</taxon>
        <taxon>Bacillati</taxon>
        <taxon>Chloroflexota</taxon>
        <taxon>Chloroflexia</taxon>
        <taxon>Herpetosiphonales</taxon>
        <taxon>Herpetosiphonaceae</taxon>
        <taxon>Herpetosiphon</taxon>
    </lineage>
</organism>
<dbReference type="GO" id="GO:0004497">
    <property type="term" value="F:monooxygenase activity"/>
    <property type="evidence" value="ECO:0007669"/>
    <property type="project" value="UniProtKB-KW"/>
</dbReference>
<evidence type="ECO:0000313" key="2">
    <source>
        <dbReference type="EMBL" id="ABX04716.1"/>
    </source>
</evidence>
<gene>
    <name evidence="2" type="ordered locus">Haur_2076</name>
</gene>
<dbReference type="Gene3D" id="3.50.50.60">
    <property type="entry name" value="FAD/NAD(P)-binding domain"/>
    <property type="match status" value="2"/>
</dbReference>
<dbReference type="PANTHER" id="PTHR43539">
    <property type="entry name" value="FLAVIN-BINDING MONOOXYGENASE-LIKE PROTEIN (AFU_ORTHOLOGUE AFUA_4G09220)"/>
    <property type="match status" value="1"/>
</dbReference>
<keyword evidence="1" id="KW-0560">Oxidoreductase</keyword>
<proteinExistence type="predicted"/>
<dbReference type="BioCyc" id="HAUR316274:GHYA-2104-MONOMER"/>
<dbReference type="SUPFAM" id="SSF51905">
    <property type="entry name" value="FAD/NAD(P)-binding domain"/>
    <property type="match status" value="2"/>
</dbReference>
<dbReference type="Proteomes" id="UP000000787">
    <property type="component" value="Chromosome"/>
</dbReference>
<evidence type="ECO:0000256" key="1">
    <source>
        <dbReference type="ARBA" id="ARBA00023002"/>
    </source>
</evidence>
<dbReference type="eggNOG" id="COG0492">
    <property type="taxonomic scope" value="Bacteria"/>
</dbReference>
<dbReference type="EMBL" id="CP000875">
    <property type="protein sequence ID" value="ABX04716.1"/>
    <property type="molecule type" value="Genomic_DNA"/>
</dbReference>
<dbReference type="InterPro" id="IPR050982">
    <property type="entry name" value="Auxin_biosynth/cation_transpt"/>
</dbReference>
<dbReference type="PRINTS" id="PR00368">
    <property type="entry name" value="FADPNR"/>
</dbReference>
<name>A9AW66_HERA2</name>
<dbReference type="InterPro" id="IPR036188">
    <property type="entry name" value="FAD/NAD-bd_sf"/>
</dbReference>
<dbReference type="AlphaFoldDB" id="A9AW66"/>
<evidence type="ECO:0000313" key="3">
    <source>
        <dbReference type="Proteomes" id="UP000000787"/>
    </source>
</evidence>
<dbReference type="KEGG" id="hau:Haur_2076"/>
<dbReference type="Pfam" id="PF13738">
    <property type="entry name" value="Pyr_redox_3"/>
    <property type="match status" value="1"/>
</dbReference>
<keyword evidence="2" id="KW-0503">Monooxygenase</keyword>
<dbReference type="HOGENOM" id="CLU_037483_0_0_0"/>
<dbReference type="PANTHER" id="PTHR43539:SF89">
    <property type="entry name" value="NAD(P)-BINDING DOMAIN-CONTAINING PROTEIN"/>
    <property type="match status" value="1"/>
</dbReference>
<reference evidence="2 3" key="1">
    <citation type="journal article" date="2011" name="Stand. Genomic Sci.">
        <title>Complete genome sequence of the filamentous gliding predatory bacterium Herpetosiphon aurantiacus type strain (114-95(T)).</title>
        <authorList>
            <person name="Kiss H."/>
            <person name="Nett M."/>
            <person name="Domin N."/>
            <person name="Martin K."/>
            <person name="Maresca J.A."/>
            <person name="Copeland A."/>
            <person name="Lapidus A."/>
            <person name="Lucas S."/>
            <person name="Berry K.W."/>
            <person name="Glavina Del Rio T."/>
            <person name="Dalin E."/>
            <person name="Tice H."/>
            <person name="Pitluck S."/>
            <person name="Richardson P."/>
            <person name="Bruce D."/>
            <person name="Goodwin L."/>
            <person name="Han C."/>
            <person name="Detter J.C."/>
            <person name="Schmutz J."/>
            <person name="Brettin T."/>
            <person name="Land M."/>
            <person name="Hauser L."/>
            <person name="Kyrpides N.C."/>
            <person name="Ivanova N."/>
            <person name="Goker M."/>
            <person name="Woyke T."/>
            <person name="Klenk H.P."/>
            <person name="Bryant D.A."/>
        </authorList>
    </citation>
    <scope>NUCLEOTIDE SEQUENCE [LARGE SCALE GENOMIC DNA]</scope>
    <source>
        <strain evidence="3">ATCC 23779 / DSM 785 / 114-95</strain>
    </source>
</reference>
<dbReference type="STRING" id="316274.Haur_2076"/>
<dbReference type="GO" id="GO:0050660">
    <property type="term" value="F:flavin adenine dinucleotide binding"/>
    <property type="evidence" value="ECO:0007669"/>
    <property type="project" value="TreeGrafter"/>
</dbReference>
<protein>
    <submittedName>
        <fullName evidence="2">Monooxygenase</fullName>
    </submittedName>
</protein>